<dbReference type="InterPro" id="IPR017853">
    <property type="entry name" value="GH"/>
</dbReference>
<dbReference type="CDD" id="cd06565">
    <property type="entry name" value="GH20_GcnA-like"/>
    <property type="match status" value="1"/>
</dbReference>
<dbReference type="InterPro" id="IPR003657">
    <property type="entry name" value="WRKY_dom"/>
</dbReference>
<dbReference type="GO" id="GO:0005975">
    <property type="term" value="P:carbohydrate metabolic process"/>
    <property type="evidence" value="ECO:0007669"/>
    <property type="project" value="InterPro"/>
</dbReference>
<dbReference type="Proteomes" id="UP000719412">
    <property type="component" value="Unassembled WGS sequence"/>
</dbReference>
<dbReference type="InterPro" id="IPR038901">
    <property type="entry name" value="HEXDC-like"/>
</dbReference>
<dbReference type="Pfam" id="PF00728">
    <property type="entry name" value="Glyco_hydro_20"/>
    <property type="match status" value="1"/>
</dbReference>
<organism evidence="6 7">
    <name type="scientific">Tenebrio molitor</name>
    <name type="common">Yellow mealworm beetle</name>
    <dbReference type="NCBI Taxonomy" id="7067"/>
    <lineage>
        <taxon>Eukaryota</taxon>
        <taxon>Metazoa</taxon>
        <taxon>Ecdysozoa</taxon>
        <taxon>Arthropoda</taxon>
        <taxon>Hexapoda</taxon>
        <taxon>Insecta</taxon>
        <taxon>Pterygota</taxon>
        <taxon>Neoptera</taxon>
        <taxon>Endopterygota</taxon>
        <taxon>Coleoptera</taxon>
        <taxon>Polyphaga</taxon>
        <taxon>Cucujiformia</taxon>
        <taxon>Tenebrionidae</taxon>
        <taxon>Tenebrio</taxon>
    </lineage>
</organism>
<protein>
    <recommendedName>
        <fullName evidence="3">beta-N-acetylhexosaminidase</fullName>
        <ecNumber evidence="3">3.2.1.52</ecNumber>
    </recommendedName>
</protein>
<dbReference type="PANTHER" id="PTHR21040:SF8">
    <property type="entry name" value="BCDNA.GH04120"/>
    <property type="match status" value="1"/>
</dbReference>
<dbReference type="PROSITE" id="PS50811">
    <property type="entry name" value="WRKY"/>
    <property type="match status" value="1"/>
</dbReference>
<sequence>MSKGVIVDSFGPNANVKFLEANQKPLAVKAVTNELSFEEFANLDQPSRDDIARKRSGVDSPETEQQLGIPYVNLNLNRPYIPKKRIVHLDLKGAPPLTTFFRKFFPLIRNMGATGILLGLFLKYEDMFPYMGILANITAKNALTKEQVEEILKLAEKSQLEVIPLIQTFGHVEFALKHSEWAKLREVPGSPQALCPNRNGSLDFVKEMVVQLMALHPKIKHLHIGCDEVFQMGECDVCRLELHETLFLRHVQNVAKLIHDKFPKLRLIIWDDMLRHLTQQSMLDVNLGSIVEPMVWVYAEDIYRFVQPPVWDKYGAVFKTAWTASAFKGAFGETLSVPDSRRHLENNLRWLEVMSAQDTSFKKGFTGIALTGWQRYDHFAVLCELLPAGIPSLALSLIATTHGYFNSSLKHKFLTGLTCPQHNSGRNQPFINLDADPYLWDKLGRCMFPGSPFFRLTYRLHTMENEVEEFIKSTKRSKGWMTDYNVRHNYSLPLRVDELSGDLPRIYHGTTSLVRSAVDAMADIFDNYTISEWIEQKIYPYIIHLEKIQNESIALKSVNHWSARPLPPLKDLQRQFYSLNLGIFIQSLNPRE</sequence>
<reference evidence="6" key="2">
    <citation type="submission" date="2021-08" db="EMBL/GenBank/DDBJ databases">
        <authorList>
            <person name="Eriksson T."/>
        </authorList>
    </citation>
    <scope>NUCLEOTIDE SEQUENCE</scope>
    <source>
        <strain evidence="6">Stoneville</strain>
        <tissue evidence="6">Whole head</tissue>
    </source>
</reference>
<evidence type="ECO:0000313" key="7">
    <source>
        <dbReference type="Proteomes" id="UP000719412"/>
    </source>
</evidence>
<evidence type="ECO:0000256" key="4">
    <source>
        <dbReference type="ARBA" id="ARBA00022801"/>
    </source>
</evidence>
<dbReference type="Gene3D" id="3.20.20.80">
    <property type="entry name" value="Glycosidases"/>
    <property type="match status" value="1"/>
</dbReference>
<keyword evidence="4" id="KW-0378">Hydrolase</keyword>
<comment type="catalytic activity">
    <reaction evidence="1">
        <text>Hydrolysis of terminal non-reducing N-acetyl-D-hexosamine residues in N-acetyl-beta-D-hexosaminides.</text>
        <dbReference type="EC" id="3.2.1.52"/>
    </reaction>
</comment>
<feature type="domain" description="WRKY" evidence="5">
    <location>
        <begin position="429"/>
        <end position="493"/>
    </location>
</feature>
<gene>
    <name evidence="6" type="ORF">GEV33_011016</name>
</gene>
<dbReference type="GO" id="GO:0004563">
    <property type="term" value="F:beta-N-acetylhexosaminidase activity"/>
    <property type="evidence" value="ECO:0007669"/>
    <property type="project" value="UniProtKB-EC"/>
</dbReference>
<accession>A0A8J6HBS2</accession>
<dbReference type="AlphaFoldDB" id="A0A8J6HBS2"/>
<comment type="caution">
    <text evidence="6">The sequence shown here is derived from an EMBL/GenBank/DDBJ whole genome shotgun (WGS) entry which is preliminary data.</text>
</comment>
<evidence type="ECO:0000259" key="5">
    <source>
        <dbReference type="PROSITE" id="PS50811"/>
    </source>
</evidence>
<evidence type="ECO:0000256" key="1">
    <source>
        <dbReference type="ARBA" id="ARBA00001231"/>
    </source>
</evidence>
<dbReference type="EC" id="3.2.1.52" evidence="3"/>
<dbReference type="GO" id="GO:0003700">
    <property type="term" value="F:DNA-binding transcription factor activity"/>
    <property type="evidence" value="ECO:0007669"/>
    <property type="project" value="InterPro"/>
</dbReference>
<comment type="similarity">
    <text evidence="2">Belongs to the glycosyl hydrolase 20 family.</text>
</comment>
<dbReference type="GO" id="GO:0043565">
    <property type="term" value="F:sequence-specific DNA binding"/>
    <property type="evidence" value="ECO:0007669"/>
    <property type="project" value="InterPro"/>
</dbReference>
<reference evidence="6" key="1">
    <citation type="journal article" date="2020" name="J Insects Food Feed">
        <title>The yellow mealworm (Tenebrio molitor) genome: a resource for the emerging insects as food and feed industry.</title>
        <authorList>
            <person name="Eriksson T."/>
            <person name="Andere A."/>
            <person name="Kelstrup H."/>
            <person name="Emery V."/>
            <person name="Picard C."/>
        </authorList>
    </citation>
    <scope>NUCLEOTIDE SEQUENCE</scope>
    <source>
        <strain evidence="6">Stoneville</strain>
        <tissue evidence="6">Whole head</tissue>
    </source>
</reference>
<dbReference type="SUPFAM" id="SSF51445">
    <property type="entry name" value="(Trans)glycosidases"/>
    <property type="match status" value="1"/>
</dbReference>
<evidence type="ECO:0000256" key="3">
    <source>
        <dbReference type="ARBA" id="ARBA00012663"/>
    </source>
</evidence>
<dbReference type="EMBL" id="JABDTM020026559">
    <property type="protein sequence ID" value="KAH0811774.1"/>
    <property type="molecule type" value="Genomic_DNA"/>
</dbReference>
<evidence type="ECO:0000256" key="2">
    <source>
        <dbReference type="ARBA" id="ARBA00006285"/>
    </source>
</evidence>
<name>A0A8J6HBS2_TENMO</name>
<evidence type="ECO:0000313" key="6">
    <source>
        <dbReference type="EMBL" id="KAH0811774.1"/>
    </source>
</evidence>
<proteinExistence type="inferred from homology"/>
<dbReference type="InterPro" id="IPR015883">
    <property type="entry name" value="Glyco_hydro_20_cat"/>
</dbReference>
<keyword evidence="7" id="KW-1185">Reference proteome</keyword>
<dbReference type="PANTHER" id="PTHR21040">
    <property type="entry name" value="BCDNA.GH04120"/>
    <property type="match status" value="1"/>
</dbReference>